<sequence>MNAASGKQEPVFDLIRSMSKAEKRNFKLYATRLSGNQEAKFVTLFDCMDSLDEYDEAKILQRCPIKKEQLPNMKAHLYKQILVSIRLLDVQRTVPMQLREQIDFARILYDKGLFRQSSKMLDKAKETALANEQYTAAIDIIDFRKKMDTLSVARGVMSKSEAASRQAIELCGRIENVNELSNAGVQLYALYLQLGYARTQKDLDMIEQFFGPRLDKYGDPSKLSFLERLYLYQAQVWYHYIRHDMLTCYKYVCRWIALFDREPQMKQQMYDTYLRGYSRLLDGLFLMRSYRRFVQTLAAFEDEYETIGSLNGNAKLISRHILYANRMNRHFWEGTFAEGVEMIPEVERFLRDCESQLNIHHRMVLCYKIACLYFGNGDHRKCMEYLGRIIGTRDPQIRRDLQCYARILNLIASYEAGIDYNLDYQVRSVYLFLIKMNDMQQVQRAIMAFLKRLNSMYETTLKDELRQLFRRLKPLEHHPYERRTFYYLDILSWLESKLKGVPVAEVIRQRFLQQNGR</sequence>
<dbReference type="EMBL" id="CP102294">
    <property type="protein sequence ID" value="UWN56765.1"/>
    <property type="molecule type" value="Genomic_DNA"/>
</dbReference>
<evidence type="ECO:0008006" key="3">
    <source>
        <dbReference type="Google" id="ProtNLM"/>
    </source>
</evidence>
<dbReference type="Proteomes" id="UP001059295">
    <property type="component" value="Chromosome"/>
</dbReference>
<dbReference type="GeneID" id="82891850"/>
<evidence type="ECO:0000313" key="2">
    <source>
        <dbReference type="Proteomes" id="UP001059295"/>
    </source>
</evidence>
<name>A0ABY5UXQ9_9BACT</name>
<dbReference type="RefSeq" id="WP_019246914.1">
    <property type="nucleotide sequence ID" value="NZ_CAPH01000023.1"/>
</dbReference>
<keyword evidence="2" id="KW-1185">Reference proteome</keyword>
<accession>A0ABY5UXQ9</accession>
<organism evidence="1 2">
    <name type="scientific">Alistipes ihumii AP11</name>
    <dbReference type="NCBI Taxonomy" id="1211813"/>
    <lineage>
        <taxon>Bacteria</taxon>
        <taxon>Pseudomonadati</taxon>
        <taxon>Bacteroidota</taxon>
        <taxon>Bacteroidia</taxon>
        <taxon>Bacteroidales</taxon>
        <taxon>Rikenellaceae</taxon>
        <taxon>Alistipes</taxon>
    </lineage>
</organism>
<proteinExistence type="predicted"/>
<protein>
    <recommendedName>
        <fullName evidence="3">Tetratricopeptide repeat protein</fullName>
    </recommendedName>
</protein>
<gene>
    <name evidence="1" type="ORF">NQ491_08910</name>
</gene>
<evidence type="ECO:0000313" key="1">
    <source>
        <dbReference type="EMBL" id="UWN56765.1"/>
    </source>
</evidence>
<reference evidence="1" key="1">
    <citation type="journal article" date="2022" name="Cell">
        <title>Design, construction, and in vivo augmentation of a complex gut microbiome.</title>
        <authorList>
            <person name="Cheng A.G."/>
            <person name="Ho P.Y."/>
            <person name="Aranda-Diaz A."/>
            <person name="Jain S."/>
            <person name="Yu F.B."/>
            <person name="Meng X."/>
            <person name="Wang M."/>
            <person name="Iakiviak M."/>
            <person name="Nagashima K."/>
            <person name="Zhao A."/>
            <person name="Murugkar P."/>
            <person name="Patil A."/>
            <person name="Atabakhsh K."/>
            <person name="Weakley A."/>
            <person name="Yan J."/>
            <person name="Brumbaugh A.R."/>
            <person name="Higginbottom S."/>
            <person name="Dimas A."/>
            <person name="Shiver A.L."/>
            <person name="Deutschbauer A."/>
            <person name="Neff N."/>
            <person name="Sonnenburg J.L."/>
            <person name="Huang K.C."/>
            <person name="Fischbach M.A."/>
        </authorList>
    </citation>
    <scope>NUCLEOTIDE SEQUENCE</scope>
    <source>
        <strain evidence="1">AP11</strain>
    </source>
</reference>